<protein>
    <submittedName>
        <fullName evidence="1">Uncharacterized protein</fullName>
    </submittedName>
</protein>
<sequence>MTKKDYIQIAKALKEVHKTTPADASAMHTFDRVVSRLVDMLQADNGRFDRDKFANAIYR</sequence>
<reference evidence="1" key="1">
    <citation type="submission" date="2020-03" db="EMBL/GenBank/DDBJ databases">
        <title>The deep terrestrial virosphere.</title>
        <authorList>
            <person name="Holmfeldt K."/>
            <person name="Nilsson E."/>
            <person name="Simone D."/>
            <person name="Lopez-Fernandez M."/>
            <person name="Wu X."/>
            <person name="de Brujin I."/>
            <person name="Lundin D."/>
            <person name="Andersson A."/>
            <person name="Bertilsson S."/>
            <person name="Dopson M."/>
        </authorList>
    </citation>
    <scope>NUCLEOTIDE SEQUENCE</scope>
    <source>
        <strain evidence="1">MM415B08738</strain>
    </source>
</reference>
<accession>A0A6M3LM50</accession>
<name>A0A6M3LM50_9ZZZZ</name>
<organism evidence="1">
    <name type="scientific">viral metagenome</name>
    <dbReference type="NCBI Taxonomy" id="1070528"/>
    <lineage>
        <taxon>unclassified sequences</taxon>
        <taxon>metagenomes</taxon>
        <taxon>organismal metagenomes</taxon>
    </lineage>
</organism>
<dbReference type="AlphaFoldDB" id="A0A6M3LM50"/>
<gene>
    <name evidence="1" type="ORF">MM415B08738_0007</name>
</gene>
<dbReference type="EMBL" id="MT143399">
    <property type="protein sequence ID" value="QJA96427.1"/>
    <property type="molecule type" value="Genomic_DNA"/>
</dbReference>
<proteinExistence type="predicted"/>
<evidence type="ECO:0000313" key="1">
    <source>
        <dbReference type="EMBL" id="QJA96427.1"/>
    </source>
</evidence>